<name>A0A482V7R0_ASBVE</name>
<keyword evidence="7" id="KW-1185">Reference proteome</keyword>
<feature type="transmembrane region" description="Helical" evidence="5">
    <location>
        <begin position="86"/>
        <end position="109"/>
    </location>
</feature>
<evidence type="ECO:0000313" key="7">
    <source>
        <dbReference type="Proteomes" id="UP000292052"/>
    </source>
</evidence>
<dbReference type="PRINTS" id="PR00259">
    <property type="entry name" value="TMFOUR"/>
</dbReference>
<keyword evidence="3 5" id="KW-1133">Transmembrane helix</keyword>
<dbReference type="AlphaFoldDB" id="A0A482V7R0"/>
<protein>
    <submittedName>
        <fullName evidence="6">CD63 antigen-like</fullName>
    </submittedName>
</protein>
<comment type="caution">
    <text evidence="6">The sequence shown here is derived from an EMBL/GenBank/DDBJ whole genome shotgun (WGS) entry which is preliminary data.</text>
</comment>
<reference evidence="6 7" key="1">
    <citation type="submission" date="2017-03" db="EMBL/GenBank/DDBJ databases">
        <title>Genome of the blue death feigning beetle - Asbolus verrucosus.</title>
        <authorList>
            <person name="Rider S.D."/>
        </authorList>
    </citation>
    <scope>NUCLEOTIDE SEQUENCE [LARGE SCALE GENOMIC DNA]</scope>
    <source>
        <strain evidence="6">Butters</strain>
        <tissue evidence="6">Head and leg muscle</tissue>
    </source>
</reference>
<evidence type="ECO:0000256" key="1">
    <source>
        <dbReference type="ARBA" id="ARBA00004141"/>
    </source>
</evidence>
<evidence type="ECO:0000313" key="6">
    <source>
        <dbReference type="EMBL" id="RZB39232.1"/>
    </source>
</evidence>
<evidence type="ECO:0000256" key="5">
    <source>
        <dbReference type="SAM" id="Phobius"/>
    </source>
</evidence>
<dbReference type="InterPro" id="IPR018499">
    <property type="entry name" value="Tetraspanin/Peripherin"/>
</dbReference>
<dbReference type="Pfam" id="PF00335">
    <property type="entry name" value="Tetraspanin"/>
    <property type="match status" value="1"/>
</dbReference>
<keyword evidence="4 5" id="KW-0472">Membrane</keyword>
<feature type="transmembrane region" description="Helical" evidence="5">
    <location>
        <begin position="50"/>
        <end position="71"/>
    </location>
</feature>
<dbReference type="GO" id="GO:0016020">
    <property type="term" value="C:membrane"/>
    <property type="evidence" value="ECO:0007669"/>
    <property type="project" value="UniProtKB-SubCell"/>
</dbReference>
<dbReference type="OrthoDB" id="438211at2759"/>
<feature type="transmembrane region" description="Helical" evidence="5">
    <location>
        <begin position="15"/>
        <end position="38"/>
    </location>
</feature>
<accession>A0A482V7R0</accession>
<evidence type="ECO:0000256" key="4">
    <source>
        <dbReference type="ARBA" id="ARBA00023136"/>
    </source>
</evidence>
<evidence type="ECO:0000256" key="2">
    <source>
        <dbReference type="ARBA" id="ARBA00022692"/>
    </source>
</evidence>
<proteinExistence type="predicted"/>
<dbReference type="STRING" id="1661398.A0A482V7R0"/>
<organism evidence="6 7">
    <name type="scientific">Asbolus verrucosus</name>
    <name type="common">Desert ironclad beetle</name>
    <dbReference type="NCBI Taxonomy" id="1661398"/>
    <lineage>
        <taxon>Eukaryota</taxon>
        <taxon>Metazoa</taxon>
        <taxon>Ecdysozoa</taxon>
        <taxon>Arthropoda</taxon>
        <taxon>Hexapoda</taxon>
        <taxon>Insecta</taxon>
        <taxon>Pterygota</taxon>
        <taxon>Neoptera</taxon>
        <taxon>Endopterygota</taxon>
        <taxon>Coleoptera</taxon>
        <taxon>Polyphaga</taxon>
        <taxon>Cucujiformia</taxon>
        <taxon>Tenebrionidae</taxon>
        <taxon>Pimeliinae</taxon>
        <taxon>Asbolus</taxon>
    </lineage>
</organism>
<gene>
    <name evidence="6" type="ORF">BDFB_011213</name>
</gene>
<evidence type="ECO:0000256" key="3">
    <source>
        <dbReference type="ARBA" id="ARBA00022989"/>
    </source>
</evidence>
<sequence length="144" mass="16231">MSCGELLLKSASSTFTGYFLIISIAFILYGLSSTYYLLKTNSVDTLENEFVSVPSLCLIVFGILLLVFIIVGCCAICREIPCCLEAYAICLAILASAQIGLGIFCLLRFQMNNPEFEQRIENDVSKMFWDYDDDPRQMDSTQQW</sequence>
<dbReference type="EMBL" id="QDEB01130214">
    <property type="protein sequence ID" value="RZB39232.1"/>
    <property type="molecule type" value="Genomic_DNA"/>
</dbReference>
<keyword evidence="2 5" id="KW-0812">Transmembrane</keyword>
<feature type="non-terminal residue" evidence="6">
    <location>
        <position position="144"/>
    </location>
</feature>
<dbReference type="Proteomes" id="UP000292052">
    <property type="component" value="Unassembled WGS sequence"/>
</dbReference>
<comment type="subcellular location">
    <subcellularLocation>
        <location evidence="1">Membrane</location>
        <topology evidence="1">Multi-pass membrane protein</topology>
    </subcellularLocation>
</comment>